<accession>A0A0K8PI17</accession>
<dbReference type="Pfam" id="PF07228">
    <property type="entry name" value="SpoIIE"/>
    <property type="match status" value="1"/>
</dbReference>
<evidence type="ECO:0000313" key="3">
    <source>
        <dbReference type="EMBL" id="GAP47521.1"/>
    </source>
</evidence>
<dbReference type="AlphaFoldDB" id="A0A0K8PI17"/>
<dbReference type="Gene3D" id="3.60.40.10">
    <property type="entry name" value="PPM-type phosphatase domain"/>
    <property type="match status" value="1"/>
</dbReference>
<dbReference type="GO" id="GO:0016791">
    <property type="term" value="F:phosphatase activity"/>
    <property type="evidence" value="ECO:0007669"/>
    <property type="project" value="TreeGrafter"/>
</dbReference>
<name>A0A0K8PI17_STRAJ</name>
<gene>
    <name evidence="3" type="ORF">SAZU_2258</name>
</gene>
<organism evidence="3 4">
    <name type="scientific">Streptomyces azureus</name>
    <dbReference type="NCBI Taxonomy" id="146537"/>
    <lineage>
        <taxon>Bacteria</taxon>
        <taxon>Bacillati</taxon>
        <taxon>Actinomycetota</taxon>
        <taxon>Actinomycetes</taxon>
        <taxon>Kitasatosporales</taxon>
        <taxon>Streptomycetaceae</taxon>
        <taxon>Streptomyces</taxon>
    </lineage>
</organism>
<dbReference type="PANTHER" id="PTHR43156:SF2">
    <property type="entry name" value="STAGE II SPORULATION PROTEIN E"/>
    <property type="match status" value="1"/>
</dbReference>
<dbReference type="EMBL" id="DF968236">
    <property type="protein sequence ID" value="GAP47521.1"/>
    <property type="molecule type" value="Genomic_DNA"/>
</dbReference>
<reference evidence="3" key="1">
    <citation type="journal article" date="2015" name="Genome Announc.">
        <title>Draft Genome Sequence of Thiostrepton-Producing Streptomyces azureus ATCC 14921.</title>
        <authorList>
            <person name="Sakihara K."/>
            <person name="Maeda J."/>
            <person name="Tashiro K."/>
            <person name="Fujino Y."/>
            <person name="Kuhara S."/>
            <person name="Ohshima T."/>
            <person name="Ogata S."/>
            <person name="Doi K."/>
        </authorList>
    </citation>
    <scope>NUCLEOTIDE SEQUENCE [LARGE SCALE GENOMIC DNA]</scope>
    <source>
        <strain evidence="3">ATCC14921</strain>
    </source>
</reference>
<keyword evidence="4" id="KW-1185">Reference proteome</keyword>
<keyword evidence="1" id="KW-0378">Hydrolase</keyword>
<feature type="domain" description="PPM-type phosphatase" evidence="2">
    <location>
        <begin position="15"/>
        <end position="84"/>
    </location>
</feature>
<dbReference type="InterPro" id="IPR036457">
    <property type="entry name" value="PPM-type-like_dom_sf"/>
</dbReference>
<evidence type="ECO:0000256" key="1">
    <source>
        <dbReference type="ARBA" id="ARBA00022801"/>
    </source>
</evidence>
<proteinExistence type="predicted"/>
<dbReference type="Proteomes" id="UP000053859">
    <property type="component" value="Unassembled WGS sequence"/>
</dbReference>
<evidence type="ECO:0000259" key="2">
    <source>
        <dbReference type="Pfam" id="PF07228"/>
    </source>
</evidence>
<evidence type="ECO:0000313" key="4">
    <source>
        <dbReference type="Proteomes" id="UP000053859"/>
    </source>
</evidence>
<dbReference type="PATRIC" id="fig|146537.3.peg.2383"/>
<sequence length="128" mass="13629">MPVSAGDLYEVVTSPHGVRVIVGDVQGKGLEAVETAAVVLGAFREAAPGEADLAAVGCRLERAVERQLEGEKCATAILAEVRAEAAGRAFLFKERAPETALETVRQDLLQHVNGPLHDDAAVLLLRYR</sequence>
<dbReference type="InterPro" id="IPR001932">
    <property type="entry name" value="PPM-type_phosphatase-like_dom"/>
</dbReference>
<dbReference type="InterPro" id="IPR052016">
    <property type="entry name" value="Bact_Sigma-Reg"/>
</dbReference>
<protein>
    <submittedName>
        <fullName evidence="3">Integral membrane protein</fullName>
    </submittedName>
</protein>
<dbReference type="PANTHER" id="PTHR43156">
    <property type="entry name" value="STAGE II SPORULATION PROTEIN E-RELATED"/>
    <property type="match status" value="1"/>
</dbReference>